<keyword evidence="1" id="KW-0812">Transmembrane</keyword>
<evidence type="ECO:0000313" key="2">
    <source>
        <dbReference type="EMBL" id="GAA2484844.1"/>
    </source>
</evidence>
<proteinExistence type="predicted"/>
<accession>A0ABN3LIW1</accession>
<keyword evidence="1" id="KW-1133">Transmembrane helix</keyword>
<comment type="caution">
    <text evidence="2">The sequence shown here is derived from an EMBL/GenBank/DDBJ whole genome shotgun (WGS) entry which is preliminary data.</text>
</comment>
<gene>
    <name evidence="2" type="ORF">GCM10010393_14680</name>
</gene>
<name>A0ABN3LIW1_9ACTN</name>
<reference evidence="2 3" key="1">
    <citation type="journal article" date="2019" name="Int. J. Syst. Evol. Microbiol.">
        <title>The Global Catalogue of Microorganisms (GCM) 10K type strain sequencing project: providing services to taxonomists for standard genome sequencing and annotation.</title>
        <authorList>
            <consortium name="The Broad Institute Genomics Platform"/>
            <consortium name="The Broad Institute Genome Sequencing Center for Infectious Disease"/>
            <person name="Wu L."/>
            <person name="Ma J."/>
        </authorList>
    </citation>
    <scope>NUCLEOTIDE SEQUENCE [LARGE SCALE GENOMIC DNA]</scope>
    <source>
        <strain evidence="2 3">JCM 5062</strain>
    </source>
</reference>
<dbReference type="Proteomes" id="UP001499942">
    <property type="component" value="Unassembled WGS sequence"/>
</dbReference>
<protein>
    <submittedName>
        <fullName evidence="2">Uncharacterized protein</fullName>
    </submittedName>
</protein>
<dbReference type="EMBL" id="BAAASR010000007">
    <property type="protein sequence ID" value="GAA2484844.1"/>
    <property type="molecule type" value="Genomic_DNA"/>
</dbReference>
<evidence type="ECO:0000313" key="3">
    <source>
        <dbReference type="Proteomes" id="UP001499942"/>
    </source>
</evidence>
<organism evidence="2 3">
    <name type="scientific">Streptomyces gobitricini</name>
    <dbReference type="NCBI Taxonomy" id="68211"/>
    <lineage>
        <taxon>Bacteria</taxon>
        <taxon>Bacillati</taxon>
        <taxon>Actinomycetota</taxon>
        <taxon>Actinomycetes</taxon>
        <taxon>Kitasatosporales</taxon>
        <taxon>Streptomycetaceae</taxon>
        <taxon>Streptomyces</taxon>
    </lineage>
</organism>
<dbReference type="RefSeq" id="WP_344357971.1">
    <property type="nucleotide sequence ID" value="NZ_BAAASR010000007.1"/>
</dbReference>
<feature type="transmembrane region" description="Helical" evidence="1">
    <location>
        <begin position="63"/>
        <end position="84"/>
    </location>
</feature>
<sequence length="86" mass="9159">MWTPHYAVLDEAYWLDADEPACSYCTSLLSCGDRSDQAGEADDRLSAARQGAAGTFTGDTAPAVLAVMITWLVAVTTLSVLLAFSR</sequence>
<keyword evidence="1" id="KW-0472">Membrane</keyword>
<evidence type="ECO:0000256" key="1">
    <source>
        <dbReference type="SAM" id="Phobius"/>
    </source>
</evidence>
<keyword evidence="3" id="KW-1185">Reference proteome</keyword>